<dbReference type="PROSITE" id="PS50893">
    <property type="entry name" value="ABC_TRANSPORTER_2"/>
    <property type="match status" value="1"/>
</dbReference>
<dbReference type="AlphaFoldDB" id="A0A6M4JE47"/>
<dbReference type="PROSITE" id="PS00211">
    <property type="entry name" value="ABC_TRANSPORTER_1"/>
    <property type="match status" value="1"/>
</dbReference>
<dbReference type="KEGG" id="mmio:HLA92_02930"/>
<dbReference type="Proteomes" id="UP000502118">
    <property type="component" value="Chromosome"/>
</dbReference>
<dbReference type="InterPro" id="IPR027417">
    <property type="entry name" value="P-loop_NTPase"/>
</dbReference>
<dbReference type="RefSeq" id="WP_171113373.1">
    <property type="nucleotide sequence ID" value="NZ_CP053097.1"/>
</dbReference>
<organism evidence="6 7">
    <name type="scientific">Mycoplasma miroungirhinis</name>
    <dbReference type="NCBI Taxonomy" id="754516"/>
    <lineage>
        <taxon>Bacteria</taxon>
        <taxon>Bacillati</taxon>
        <taxon>Mycoplasmatota</taxon>
        <taxon>Mollicutes</taxon>
        <taxon>Mycoplasmataceae</taxon>
        <taxon>Mycoplasma</taxon>
    </lineage>
</organism>
<dbReference type="PANTHER" id="PTHR42734:SF17">
    <property type="entry name" value="METAL TRANSPORT SYSTEM ATP-BINDING PROTEIN TM_0124-RELATED"/>
    <property type="match status" value="1"/>
</dbReference>
<name>A0A6M4JE47_9MOLU</name>
<dbReference type="GO" id="GO:0016887">
    <property type="term" value="F:ATP hydrolysis activity"/>
    <property type="evidence" value="ECO:0007669"/>
    <property type="project" value="InterPro"/>
</dbReference>
<evidence type="ECO:0000256" key="2">
    <source>
        <dbReference type="ARBA" id="ARBA00022448"/>
    </source>
</evidence>
<protein>
    <submittedName>
        <fullName evidence="6">ATP-binding cassette domain-containing protein</fullName>
    </submittedName>
</protein>
<dbReference type="Pfam" id="PF00005">
    <property type="entry name" value="ABC_tran"/>
    <property type="match status" value="1"/>
</dbReference>
<comment type="similarity">
    <text evidence="1">Belongs to the ABC transporter superfamily.</text>
</comment>
<gene>
    <name evidence="6" type="ORF">HLA92_02930</name>
</gene>
<evidence type="ECO:0000313" key="7">
    <source>
        <dbReference type="Proteomes" id="UP000502118"/>
    </source>
</evidence>
<dbReference type="SUPFAM" id="SSF52540">
    <property type="entry name" value="P-loop containing nucleoside triphosphate hydrolases"/>
    <property type="match status" value="1"/>
</dbReference>
<dbReference type="InterPro" id="IPR050153">
    <property type="entry name" value="Metal_Ion_Import_ABC"/>
</dbReference>
<evidence type="ECO:0000256" key="1">
    <source>
        <dbReference type="ARBA" id="ARBA00005417"/>
    </source>
</evidence>
<feature type="domain" description="ABC transporter" evidence="5">
    <location>
        <begin position="3"/>
        <end position="237"/>
    </location>
</feature>
<keyword evidence="2" id="KW-0813">Transport</keyword>
<evidence type="ECO:0000256" key="4">
    <source>
        <dbReference type="ARBA" id="ARBA00022840"/>
    </source>
</evidence>
<evidence type="ECO:0000313" key="6">
    <source>
        <dbReference type="EMBL" id="QJR44367.1"/>
    </source>
</evidence>
<keyword evidence="7" id="KW-1185">Reference proteome</keyword>
<dbReference type="Gene3D" id="3.40.50.300">
    <property type="entry name" value="P-loop containing nucleotide triphosphate hydrolases"/>
    <property type="match status" value="1"/>
</dbReference>
<dbReference type="EMBL" id="CP053097">
    <property type="protein sequence ID" value="QJR44367.1"/>
    <property type="molecule type" value="Genomic_DNA"/>
</dbReference>
<sequence length="237" mass="27477">MEIKFSNYYARYNTQKDTQLINIDFEIKSGDMVSIIGSSGAGKTTIFNAFFGDLVKESGDFCIDGINIEQYNKKQKKELYKKIGFLSQETNLIPSDDVYTSILRIYKFPFVKKQIKEKIYALLKQFNMFEYIFTKVSELSGGQKQKVELIKLILINKDLILADEPTNSLDPESSIEFLEILKKLNQEQKITIITIIHDISLASKYFNKFIAIKNGEMISKGNWNNFDQETYDLIFKK</sequence>
<keyword evidence="4 6" id="KW-0067">ATP-binding</keyword>
<evidence type="ECO:0000259" key="5">
    <source>
        <dbReference type="PROSITE" id="PS50893"/>
    </source>
</evidence>
<dbReference type="InterPro" id="IPR003593">
    <property type="entry name" value="AAA+_ATPase"/>
</dbReference>
<dbReference type="SMART" id="SM00382">
    <property type="entry name" value="AAA"/>
    <property type="match status" value="1"/>
</dbReference>
<accession>A0A6M4JE47</accession>
<proteinExistence type="inferred from homology"/>
<dbReference type="InterPro" id="IPR017871">
    <property type="entry name" value="ABC_transporter-like_CS"/>
</dbReference>
<keyword evidence="3" id="KW-0547">Nucleotide-binding</keyword>
<dbReference type="InterPro" id="IPR003439">
    <property type="entry name" value="ABC_transporter-like_ATP-bd"/>
</dbReference>
<dbReference type="PANTHER" id="PTHR42734">
    <property type="entry name" value="METAL TRANSPORT SYSTEM ATP-BINDING PROTEIN TM_0124-RELATED"/>
    <property type="match status" value="1"/>
</dbReference>
<reference evidence="6 7" key="1">
    <citation type="submission" date="2020-05" db="EMBL/GenBank/DDBJ databases">
        <title>Novel Mycoplasma species detected in Mirounga angustirostris (northern elephant seal) from the USA.</title>
        <authorList>
            <person name="Volokhov D.V."/>
        </authorList>
    </citation>
    <scope>NUCLEOTIDE SEQUENCE [LARGE SCALE GENOMIC DNA]</scope>
    <source>
        <strain evidence="6 7">Mirounga ES2806-NAS</strain>
    </source>
</reference>
<dbReference type="GO" id="GO:0005524">
    <property type="term" value="F:ATP binding"/>
    <property type="evidence" value="ECO:0007669"/>
    <property type="project" value="UniProtKB-KW"/>
</dbReference>
<evidence type="ECO:0000256" key="3">
    <source>
        <dbReference type="ARBA" id="ARBA00022741"/>
    </source>
</evidence>